<evidence type="ECO:0000313" key="4">
    <source>
        <dbReference type="EMBL" id="AMW97995.1"/>
    </source>
</evidence>
<dbReference type="PROSITE" id="PS51186">
    <property type="entry name" value="GNAT"/>
    <property type="match status" value="1"/>
</dbReference>
<dbReference type="OrthoDB" id="9799092at2"/>
<dbReference type="InterPro" id="IPR016181">
    <property type="entry name" value="Acyl_CoA_acyltransferase"/>
</dbReference>
<evidence type="ECO:0000313" key="5">
    <source>
        <dbReference type="Proteomes" id="UP000076021"/>
    </source>
</evidence>
<dbReference type="Pfam" id="PF00583">
    <property type="entry name" value="Acetyltransf_1"/>
    <property type="match status" value="1"/>
</dbReference>
<dbReference type="PANTHER" id="PTHR43420">
    <property type="entry name" value="ACETYLTRANSFERASE"/>
    <property type="match status" value="1"/>
</dbReference>
<evidence type="ECO:0000256" key="2">
    <source>
        <dbReference type="ARBA" id="ARBA00023315"/>
    </source>
</evidence>
<reference evidence="5" key="2">
    <citation type="submission" date="2016-03" db="EMBL/GenBank/DDBJ databases">
        <authorList>
            <person name="Ploux O."/>
        </authorList>
    </citation>
    <scope>NUCLEOTIDE SEQUENCE [LARGE SCALE GENOMIC DNA]</scope>
    <source>
        <strain evidence="5">PP9</strain>
    </source>
</reference>
<dbReference type="CDD" id="cd04301">
    <property type="entry name" value="NAT_SF"/>
    <property type="match status" value="1"/>
</dbReference>
<dbReference type="AlphaFoldDB" id="A0A143H949"/>
<keyword evidence="5" id="KW-1185">Reference proteome</keyword>
<evidence type="ECO:0000256" key="1">
    <source>
        <dbReference type="ARBA" id="ARBA00022679"/>
    </source>
</evidence>
<sequence>MELRQLRTNDAEDYFSLRLEALQQSPDAFATTYEEEKNQTAAKYKERFTDPVNSFTFGAFEENELVGVVTLFREPLIKLNHRATIVAMYIKPEKRGSGLGKILIYKAIEKAKSLEGVEQIYLSVVSTNIPAIKLYTTCGFSIYAKEKRALKVDNTYYDEEHMVLYLVNN</sequence>
<dbReference type="GO" id="GO:0016747">
    <property type="term" value="F:acyltransferase activity, transferring groups other than amino-acyl groups"/>
    <property type="evidence" value="ECO:0007669"/>
    <property type="project" value="InterPro"/>
</dbReference>
<name>A0A143H949_9BACL</name>
<dbReference type="SUPFAM" id="SSF55729">
    <property type="entry name" value="Acyl-CoA N-acyltransferases (Nat)"/>
    <property type="match status" value="1"/>
</dbReference>
<dbReference type="KEGG" id="rst:ATY39_00340"/>
<dbReference type="InterPro" id="IPR050680">
    <property type="entry name" value="YpeA/RimI_acetyltransf"/>
</dbReference>
<dbReference type="RefSeq" id="WP_066784118.1">
    <property type="nucleotide sequence ID" value="NZ_CP014806.1"/>
</dbReference>
<evidence type="ECO:0000259" key="3">
    <source>
        <dbReference type="PROSITE" id="PS51186"/>
    </source>
</evidence>
<protein>
    <submittedName>
        <fullName evidence="4">Acetyltransferase</fullName>
    </submittedName>
</protein>
<dbReference type="InterPro" id="IPR000182">
    <property type="entry name" value="GNAT_dom"/>
</dbReference>
<keyword evidence="2" id="KW-0012">Acyltransferase</keyword>
<dbReference type="EMBL" id="CP014806">
    <property type="protein sequence ID" value="AMW97995.1"/>
    <property type="molecule type" value="Genomic_DNA"/>
</dbReference>
<dbReference type="Proteomes" id="UP000076021">
    <property type="component" value="Chromosome"/>
</dbReference>
<dbReference type="Gene3D" id="3.40.630.30">
    <property type="match status" value="1"/>
</dbReference>
<proteinExistence type="predicted"/>
<keyword evidence="1 4" id="KW-0808">Transferase</keyword>
<reference evidence="4 5" key="1">
    <citation type="journal article" date="2016" name="Genome Announc.">
        <title>Whole-Genome Sequence of Rummeliibacillus stabekisii Strain PP9 Isolated from Antarctic Soil.</title>
        <authorList>
            <person name="da Mota F.F."/>
            <person name="Vollu R.E."/>
            <person name="Jurelevicius D."/>
            <person name="Seldin L."/>
        </authorList>
    </citation>
    <scope>NUCLEOTIDE SEQUENCE [LARGE SCALE GENOMIC DNA]</scope>
    <source>
        <strain evidence="4 5">PP9</strain>
    </source>
</reference>
<gene>
    <name evidence="4" type="ORF">ATY39_00340</name>
</gene>
<dbReference type="STRING" id="241244.ATY39_00340"/>
<feature type="domain" description="N-acetyltransferase" evidence="3">
    <location>
        <begin position="1"/>
        <end position="167"/>
    </location>
</feature>
<organism evidence="4 5">
    <name type="scientific">Rummeliibacillus stabekisii</name>
    <dbReference type="NCBI Taxonomy" id="241244"/>
    <lineage>
        <taxon>Bacteria</taxon>
        <taxon>Bacillati</taxon>
        <taxon>Bacillota</taxon>
        <taxon>Bacilli</taxon>
        <taxon>Bacillales</taxon>
        <taxon>Caryophanaceae</taxon>
        <taxon>Rummeliibacillus</taxon>
    </lineage>
</organism>
<accession>A0A143H949</accession>